<dbReference type="EMBL" id="CP138327">
    <property type="protein sequence ID" value="WXU00099.1"/>
    <property type="molecule type" value="Genomic_DNA"/>
</dbReference>
<dbReference type="AlphaFoldDB" id="A0AAU6PGF8"/>
<protein>
    <submittedName>
        <fullName evidence="1">Uncharacterized protein</fullName>
    </submittedName>
</protein>
<evidence type="ECO:0000313" key="1">
    <source>
        <dbReference type="EMBL" id="WXU00099.1"/>
    </source>
</evidence>
<gene>
    <name evidence="1" type="ORF">Ctma_0810</name>
</gene>
<accession>A0AAU6PGF8</accession>
<name>A0AAU6PGF8_9GAMM</name>
<reference evidence="1" key="1">
    <citation type="submission" date="2023-10" db="EMBL/GenBank/DDBJ databases">
        <title>The first scallop-associated chemosynthetic bacterial symbiont.</title>
        <authorList>
            <person name="Lin Y.-T."/>
            <person name="Sun J."/>
            <person name="Ip J.C.-H."/>
            <person name="He X."/>
            <person name="Gao Z.-M."/>
            <person name="Perez M."/>
            <person name="Xu T."/>
            <person name="Qian P.-Y."/>
            <person name="Qiu J.-W."/>
        </authorList>
    </citation>
    <scope>NUCLEOTIDE SEQUENCE</scope>
    <source>
        <strain evidence="1">Gill1</strain>
    </source>
</reference>
<sequence length="79" mass="9506">MSYKMIFKCVLEYKIEVDEENIHKKYPNYDINYDSAKKFANRLVPDGDVHEADTNMSKYGLEKWGYNIKVKRLKSQYIF</sequence>
<organism evidence="1">
    <name type="scientific">Catillopecten margaritatus gill symbiont</name>
    <dbReference type="NCBI Taxonomy" id="3083288"/>
    <lineage>
        <taxon>Bacteria</taxon>
        <taxon>Pseudomonadati</taxon>
        <taxon>Pseudomonadota</taxon>
        <taxon>Gammaproteobacteria</taxon>
        <taxon>sulfur-oxidizing symbionts</taxon>
    </lineage>
</organism>
<proteinExistence type="predicted"/>